<name>A0AA42H2N1_STUST</name>
<dbReference type="Pfam" id="PF03245">
    <property type="entry name" value="Phage_lysis"/>
    <property type="match status" value="1"/>
</dbReference>
<dbReference type="Proteomes" id="UP001158076">
    <property type="component" value="Unassembled WGS sequence"/>
</dbReference>
<evidence type="ECO:0000313" key="2">
    <source>
        <dbReference type="EMBL" id="MDH0145146.1"/>
    </source>
</evidence>
<dbReference type="RefSeq" id="WP_279647923.1">
    <property type="nucleotide sequence ID" value="NZ_JAODZE010000001.1"/>
</dbReference>
<accession>A0AA42H2N1</accession>
<evidence type="ECO:0000256" key="1">
    <source>
        <dbReference type="SAM" id="Coils"/>
    </source>
</evidence>
<keyword evidence="1" id="KW-0175">Coiled coil</keyword>
<reference evidence="2" key="1">
    <citation type="submission" date="2022-09" db="EMBL/GenBank/DDBJ databases">
        <title>Intensive care unit water sources are persistently colonized with multi-drug resistant bacteria and are the site of extensive horizontal gene transfer of antibiotic resistance genes.</title>
        <authorList>
            <person name="Diorio-Toth L."/>
        </authorList>
    </citation>
    <scope>NUCLEOTIDE SEQUENCE</scope>
    <source>
        <strain evidence="2">GD04147</strain>
    </source>
</reference>
<protein>
    <submittedName>
        <fullName evidence="2">Lysis protein</fullName>
    </submittedName>
</protein>
<evidence type="ECO:0000313" key="3">
    <source>
        <dbReference type="Proteomes" id="UP001158076"/>
    </source>
</evidence>
<dbReference type="EMBL" id="JAODZE010000001">
    <property type="protein sequence ID" value="MDH0145146.1"/>
    <property type="molecule type" value="Genomic_DNA"/>
</dbReference>
<sequence>MKVYMVIAAVILTLVITAFALKKQNESLGLRLDLASKQVIELEELAQKRAVLTAERDRIDKKYAEEMTRAKSEIDDLRAAVDDGAKRLRVKASCPTVVSGATSTASLPNAAGAELDRAARSDYFSLRERVITTEKRLAGLQEYVRNVCLSGRGE</sequence>
<organism evidence="2 3">
    <name type="scientific">Stutzerimonas stutzeri</name>
    <name type="common">Pseudomonas stutzeri</name>
    <dbReference type="NCBI Taxonomy" id="316"/>
    <lineage>
        <taxon>Bacteria</taxon>
        <taxon>Pseudomonadati</taxon>
        <taxon>Pseudomonadota</taxon>
        <taxon>Gammaproteobacteria</taxon>
        <taxon>Pseudomonadales</taxon>
        <taxon>Pseudomonadaceae</taxon>
        <taxon>Stutzerimonas</taxon>
    </lineage>
</organism>
<gene>
    <name evidence="2" type="ORF">N7335_01935</name>
</gene>
<dbReference type="InterPro" id="IPR004929">
    <property type="entry name" value="I-spanin"/>
</dbReference>
<comment type="caution">
    <text evidence="2">The sequence shown here is derived from an EMBL/GenBank/DDBJ whole genome shotgun (WGS) entry which is preliminary data.</text>
</comment>
<feature type="coiled-coil region" evidence="1">
    <location>
        <begin position="42"/>
        <end position="80"/>
    </location>
</feature>
<dbReference type="GO" id="GO:0044659">
    <property type="term" value="P:viral release from host cell by cytolysis"/>
    <property type="evidence" value="ECO:0007669"/>
    <property type="project" value="InterPro"/>
</dbReference>
<dbReference type="AlphaFoldDB" id="A0AA42H2N1"/>
<proteinExistence type="predicted"/>